<dbReference type="Gene3D" id="1.20.1250.20">
    <property type="entry name" value="MFS general substrate transporter like domains"/>
    <property type="match status" value="1"/>
</dbReference>
<proteinExistence type="predicted"/>
<evidence type="ECO:0000256" key="1">
    <source>
        <dbReference type="SAM" id="MobiDB-lite"/>
    </source>
</evidence>
<feature type="transmembrane region" description="Helical" evidence="2">
    <location>
        <begin position="153"/>
        <end position="172"/>
    </location>
</feature>
<dbReference type="Proteomes" id="UP000509345">
    <property type="component" value="Chromosome"/>
</dbReference>
<keyword evidence="2" id="KW-0812">Transmembrane</keyword>
<keyword evidence="2" id="KW-1133">Transmembrane helix</keyword>
<feature type="region of interest" description="Disordered" evidence="1">
    <location>
        <begin position="186"/>
        <end position="214"/>
    </location>
</feature>
<feature type="transmembrane region" description="Helical" evidence="2">
    <location>
        <begin position="21"/>
        <end position="42"/>
    </location>
</feature>
<dbReference type="GeneID" id="87631547"/>
<organism evidence="3 4">
    <name type="scientific">Streptomyces microflavus</name>
    <name type="common">Streptomyces lipmanii</name>
    <dbReference type="NCBI Taxonomy" id="1919"/>
    <lineage>
        <taxon>Bacteria</taxon>
        <taxon>Bacillati</taxon>
        <taxon>Actinomycetota</taxon>
        <taxon>Actinomycetes</taxon>
        <taxon>Kitasatosporales</taxon>
        <taxon>Streptomycetaceae</taxon>
        <taxon>Streptomyces</taxon>
    </lineage>
</organism>
<dbReference type="AlphaFoldDB" id="A0A7H8ML13"/>
<reference evidence="3 4" key="1">
    <citation type="submission" date="2020-06" db="EMBL/GenBank/DDBJ databases">
        <title>Genome mining for natural products.</title>
        <authorList>
            <person name="Zhang B."/>
            <person name="Shi J."/>
            <person name="Ge H."/>
        </authorList>
    </citation>
    <scope>NUCLEOTIDE SEQUENCE [LARGE SCALE GENOMIC DNA]</scope>
    <source>
        <strain evidence="3 4">NA06532</strain>
    </source>
</reference>
<feature type="transmembrane region" description="Helical" evidence="2">
    <location>
        <begin position="129"/>
        <end position="147"/>
    </location>
</feature>
<dbReference type="InterPro" id="IPR036259">
    <property type="entry name" value="MFS_trans_sf"/>
</dbReference>
<accession>A0A7H8ML13</accession>
<keyword evidence="2" id="KW-0472">Membrane</keyword>
<dbReference type="SUPFAM" id="SSF103473">
    <property type="entry name" value="MFS general substrate transporter"/>
    <property type="match status" value="1"/>
</dbReference>
<dbReference type="EMBL" id="CP054926">
    <property type="protein sequence ID" value="QKW42873.1"/>
    <property type="molecule type" value="Genomic_DNA"/>
</dbReference>
<evidence type="ECO:0000313" key="4">
    <source>
        <dbReference type="Proteomes" id="UP000509345"/>
    </source>
</evidence>
<name>A0A7H8ML13_STRMI</name>
<sequence>MSGATSGATKTTPPETGRAGAVGAVLAVLAVAALAGFLAGAILGGDRADVPQGLMLAAVFVVLAAFVVALVGWQTRRRAAKLGLGAARYMKVIRGIRRGEVPDDPAELPAAIDGAKRARRALDLQDSRWVWWLLGGVALLWLVSGAFQALDGHYLRAGYNLVMAGLFLVNPLTVRRNRRRLEAVEQALGGRGHPRDPSDGTELPAGPAGQGTRP</sequence>
<evidence type="ECO:0000313" key="3">
    <source>
        <dbReference type="EMBL" id="QKW42873.1"/>
    </source>
</evidence>
<dbReference type="RefSeq" id="WP_176143573.1">
    <property type="nucleotide sequence ID" value="NZ_CP054926.1"/>
</dbReference>
<gene>
    <name evidence="3" type="ORF">HUT09_10000</name>
</gene>
<evidence type="ECO:0000256" key="2">
    <source>
        <dbReference type="SAM" id="Phobius"/>
    </source>
</evidence>
<feature type="transmembrane region" description="Helical" evidence="2">
    <location>
        <begin position="54"/>
        <end position="73"/>
    </location>
</feature>
<protein>
    <submittedName>
        <fullName evidence="3">Uncharacterized protein</fullName>
    </submittedName>
</protein>